<sequence>MNRLDNHVHTHFSSDAKDHMEKVIKRAINIGVKHLTFTDHMEYREDGFSLDLNEYIMQIHNYKELYKKEIEILAGIEVGYQSYIKDKIEESLNSIPLDFVLCSTHRVDKQRLIQSDFFKGLNKKEAYTKYFESIIKTTKEFKKFDVYGHLDYVIRYGNYEDNKIIYDDYKDVLDTLLKTIIYSGKGIELNTSGYRYNLNSMHPNVEILQRYKELGGEVITLGSDSHRASDVCRDFDKSYEILDSLGFKYVCLFRERKTEFLTLGREIIYSL</sequence>
<evidence type="ECO:0000259" key="9">
    <source>
        <dbReference type="SMART" id="SM00481"/>
    </source>
</evidence>
<dbReference type="InterPro" id="IPR003141">
    <property type="entry name" value="Pol/His_phosphatase_N"/>
</dbReference>
<name>A0A371J6B1_9FIRM</name>
<comment type="caution">
    <text evidence="10">The sequence shown here is derived from an EMBL/GenBank/DDBJ whole genome shotgun (WGS) entry which is preliminary data.</text>
</comment>
<dbReference type="PANTHER" id="PTHR21039:SF0">
    <property type="entry name" value="HISTIDINOL-PHOSPHATASE"/>
    <property type="match status" value="1"/>
</dbReference>
<keyword evidence="4 8" id="KW-0028">Amino-acid biosynthesis</keyword>
<dbReference type="NCBIfam" id="TIGR01856">
    <property type="entry name" value="hisJ_fam"/>
    <property type="match status" value="1"/>
</dbReference>
<evidence type="ECO:0000256" key="8">
    <source>
        <dbReference type="RuleBase" id="RU366003"/>
    </source>
</evidence>
<dbReference type="OrthoDB" id="9775255at2"/>
<comment type="pathway">
    <text evidence="1 8">Amino-acid biosynthesis; L-histidine biosynthesis; L-histidine from 5-phospho-alpha-D-ribose 1-diphosphate: step 8/9.</text>
</comment>
<evidence type="ECO:0000256" key="3">
    <source>
        <dbReference type="ARBA" id="ARBA00013085"/>
    </source>
</evidence>
<dbReference type="Pfam" id="PF02811">
    <property type="entry name" value="PHP"/>
    <property type="match status" value="1"/>
</dbReference>
<dbReference type="GO" id="GO:0004401">
    <property type="term" value="F:histidinol-phosphatase activity"/>
    <property type="evidence" value="ECO:0007669"/>
    <property type="project" value="UniProtKB-UniRule"/>
</dbReference>
<proteinExistence type="inferred from homology"/>
<dbReference type="Proteomes" id="UP000215694">
    <property type="component" value="Unassembled WGS sequence"/>
</dbReference>
<dbReference type="SUPFAM" id="SSF89550">
    <property type="entry name" value="PHP domain-like"/>
    <property type="match status" value="1"/>
</dbReference>
<evidence type="ECO:0000256" key="6">
    <source>
        <dbReference type="ARBA" id="ARBA00023102"/>
    </source>
</evidence>
<keyword evidence="6 8" id="KW-0368">Histidine biosynthesis</keyword>
<protein>
    <recommendedName>
        <fullName evidence="3 8">Histidinol-phosphatase</fullName>
        <shortName evidence="8">HolPase</shortName>
        <ecNumber evidence="3 8">3.1.3.15</ecNumber>
    </recommendedName>
</protein>
<dbReference type="EMBL" id="NOJY02000008">
    <property type="protein sequence ID" value="RDY28206.1"/>
    <property type="molecule type" value="Genomic_DNA"/>
</dbReference>
<comment type="similarity">
    <text evidence="2 8">Belongs to the PHP hydrolase family. HisK subfamily.</text>
</comment>
<dbReference type="InterPro" id="IPR010140">
    <property type="entry name" value="Histidinol_P_phosphatase_HisJ"/>
</dbReference>
<dbReference type="AlphaFoldDB" id="A0A371J6B1"/>
<reference evidence="10 11" key="1">
    <citation type="journal article" date="2017" name="Genome Announc.">
        <title>Draft Genome Sequence of Romboutsia weinsteinii sp. nov. Strain CCRI-19649(T) Isolated from Surface Water.</title>
        <authorList>
            <person name="Maheux A.F."/>
            <person name="Boudreau D.K."/>
            <person name="Berube E."/>
            <person name="Boissinot M."/>
            <person name="Cantin P."/>
            <person name="Raymond F."/>
            <person name="Corbeil J."/>
            <person name="Omar R.F."/>
            <person name="Bergeron M.G."/>
        </authorList>
    </citation>
    <scope>NUCLEOTIDE SEQUENCE [LARGE SCALE GENOMIC DNA]</scope>
    <source>
        <strain evidence="10 11">CCRI-19649</strain>
    </source>
</reference>
<dbReference type="RefSeq" id="WP_094366898.1">
    <property type="nucleotide sequence ID" value="NZ_NOJY02000008.1"/>
</dbReference>
<evidence type="ECO:0000256" key="5">
    <source>
        <dbReference type="ARBA" id="ARBA00022801"/>
    </source>
</evidence>
<dbReference type="UniPathway" id="UPA00031">
    <property type="reaction ID" value="UER00013"/>
</dbReference>
<feature type="domain" description="Polymerase/histidinol phosphatase N-terminal" evidence="9">
    <location>
        <begin position="4"/>
        <end position="82"/>
    </location>
</feature>
<dbReference type="Gene3D" id="3.20.20.140">
    <property type="entry name" value="Metal-dependent hydrolases"/>
    <property type="match status" value="1"/>
</dbReference>
<evidence type="ECO:0000256" key="2">
    <source>
        <dbReference type="ARBA" id="ARBA00009152"/>
    </source>
</evidence>
<evidence type="ECO:0000313" key="11">
    <source>
        <dbReference type="Proteomes" id="UP000215694"/>
    </source>
</evidence>
<dbReference type="PANTHER" id="PTHR21039">
    <property type="entry name" value="HISTIDINOL PHOSPHATASE-RELATED"/>
    <property type="match status" value="1"/>
</dbReference>
<evidence type="ECO:0000313" key="10">
    <source>
        <dbReference type="EMBL" id="RDY28206.1"/>
    </source>
</evidence>
<evidence type="ECO:0000256" key="4">
    <source>
        <dbReference type="ARBA" id="ARBA00022605"/>
    </source>
</evidence>
<comment type="catalytic activity">
    <reaction evidence="7 8">
        <text>L-histidinol phosphate + H2O = L-histidinol + phosphate</text>
        <dbReference type="Rhea" id="RHEA:14465"/>
        <dbReference type="ChEBI" id="CHEBI:15377"/>
        <dbReference type="ChEBI" id="CHEBI:43474"/>
        <dbReference type="ChEBI" id="CHEBI:57699"/>
        <dbReference type="ChEBI" id="CHEBI:57980"/>
        <dbReference type="EC" id="3.1.3.15"/>
    </reaction>
</comment>
<evidence type="ECO:0000256" key="7">
    <source>
        <dbReference type="ARBA" id="ARBA00049158"/>
    </source>
</evidence>
<keyword evidence="5 8" id="KW-0378">Hydrolase</keyword>
<dbReference type="InterPro" id="IPR004013">
    <property type="entry name" value="PHP_dom"/>
</dbReference>
<dbReference type="InterPro" id="IPR016195">
    <property type="entry name" value="Pol/histidinol_Pase-like"/>
</dbReference>
<dbReference type="GO" id="GO:0000105">
    <property type="term" value="P:L-histidine biosynthetic process"/>
    <property type="evidence" value="ECO:0007669"/>
    <property type="project" value="UniProtKB-UniRule"/>
</dbReference>
<dbReference type="EC" id="3.1.3.15" evidence="3 8"/>
<organism evidence="10 11">
    <name type="scientific">Romboutsia weinsteinii</name>
    <dbReference type="NCBI Taxonomy" id="2020949"/>
    <lineage>
        <taxon>Bacteria</taxon>
        <taxon>Bacillati</taxon>
        <taxon>Bacillota</taxon>
        <taxon>Clostridia</taxon>
        <taxon>Peptostreptococcales</taxon>
        <taxon>Peptostreptococcaceae</taxon>
        <taxon>Romboutsia</taxon>
    </lineage>
</organism>
<accession>A0A371J6B1</accession>
<keyword evidence="11" id="KW-1185">Reference proteome</keyword>
<dbReference type="SMART" id="SM00481">
    <property type="entry name" value="POLIIIAc"/>
    <property type="match status" value="1"/>
</dbReference>
<dbReference type="GO" id="GO:0005737">
    <property type="term" value="C:cytoplasm"/>
    <property type="evidence" value="ECO:0007669"/>
    <property type="project" value="TreeGrafter"/>
</dbReference>
<gene>
    <name evidence="10" type="ORF">CHL78_006360</name>
</gene>
<evidence type="ECO:0000256" key="1">
    <source>
        <dbReference type="ARBA" id="ARBA00004970"/>
    </source>
</evidence>